<sequence length="218" mass="24242">MELIHRNSRFLALVPSSYGAYSGAQSVVNALNEHLCEPPPGGRRCELFVWNSHKGDEATSHITSYSYDPTRTDAKDSSVSELFFQALRAREYPDDGQEVIDYPFPGLVNSAQTSDEFHDNQICISVRVPARDERETDSELNVLGNTGFTSHFPFIVPPSDNELKIEGNTRLDTASTTRETMLQEAAEQLATQFDRSPKKMSGTKNTTVVRPADISNPI</sequence>
<gene>
    <name evidence="1" type="ORF">G6011_06818</name>
</gene>
<dbReference type="EMBL" id="JAANER010000005">
    <property type="protein sequence ID" value="KAG9189950.1"/>
    <property type="molecule type" value="Genomic_DNA"/>
</dbReference>
<accession>A0AAD4FIF3</accession>
<dbReference type="Proteomes" id="UP001199106">
    <property type="component" value="Unassembled WGS sequence"/>
</dbReference>
<dbReference type="AlphaFoldDB" id="A0AAD4FIF3"/>
<protein>
    <submittedName>
        <fullName evidence="1">Uncharacterized protein</fullName>
    </submittedName>
</protein>
<organism evidence="1 2">
    <name type="scientific">Alternaria panax</name>
    <dbReference type="NCBI Taxonomy" id="48097"/>
    <lineage>
        <taxon>Eukaryota</taxon>
        <taxon>Fungi</taxon>
        <taxon>Dikarya</taxon>
        <taxon>Ascomycota</taxon>
        <taxon>Pezizomycotina</taxon>
        <taxon>Dothideomycetes</taxon>
        <taxon>Pleosporomycetidae</taxon>
        <taxon>Pleosporales</taxon>
        <taxon>Pleosporineae</taxon>
        <taxon>Pleosporaceae</taxon>
        <taxon>Alternaria</taxon>
        <taxon>Alternaria sect. Panax</taxon>
    </lineage>
</organism>
<keyword evidence="2" id="KW-1185">Reference proteome</keyword>
<evidence type="ECO:0000313" key="2">
    <source>
        <dbReference type="Proteomes" id="UP001199106"/>
    </source>
</evidence>
<reference evidence="1" key="1">
    <citation type="submission" date="2021-07" db="EMBL/GenBank/DDBJ databases">
        <title>Genome Resource of American Ginseng Black Spot Pathogen Alternaria panax.</title>
        <authorList>
            <person name="Qiu C."/>
            <person name="Wang W."/>
            <person name="Liu Z."/>
        </authorList>
    </citation>
    <scope>NUCLEOTIDE SEQUENCE</scope>
    <source>
        <strain evidence="1">BNCC115425</strain>
    </source>
</reference>
<name>A0AAD4FIF3_9PLEO</name>
<proteinExistence type="predicted"/>
<comment type="caution">
    <text evidence="1">The sequence shown here is derived from an EMBL/GenBank/DDBJ whole genome shotgun (WGS) entry which is preliminary data.</text>
</comment>
<evidence type="ECO:0000313" key="1">
    <source>
        <dbReference type="EMBL" id="KAG9189950.1"/>
    </source>
</evidence>